<name>A0A411PIB9_9GAMM</name>
<keyword evidence="1" id="KW-0472">Membrane</keyword>
<protein>
    <submittedName>
        <fullName evidence="2">Uncharacterized protein</fullName>
    </submittedName>
</protein>
<feature type="transmembrane region" description="Helical" evidence="1">
    <location>
        <begin position="47"/>
        <end position="68"/>
    </location>
</feature>
<dbReference type="AlphaFoldDB" id="A0A411PIB9"/>
<sequence length="74" mass="7800">MMYLGFMLILASFWVLRKSTLPAALNWGIAGGLVVAALAINVQALGMAPAIVTFIASLFLAGIVIAMFTKGNTR</sequence>
<dbReference type="KEGG" id="smai:EXU30_11670"/>
<keyword evidence="1" id="KW-0812">Transmembrane</keyword>
<dbReference type="RefSeq" id="WP_130600244.1">
    <property type="nucleotide sequence ID" value="NZ_CP036200.1"/>
</dbReference>
<accession>A0A411PIB9</accession>
<gene>
    <name evidence="2" type="ORF">EXU30_11670</name>
</gene>
<evidence type="ECO:0000313" key="3">
    <source>
        <dbReference type="Proteomes" id="UP000291106"/>
    </source>
</evidence>
<organism evidence="2 3">
    <name type="scientific">Shewanella maritima</name>
    <dbReference type="NCBI Taxonomy" id="2520507"/>
    <lineage>
        <taxon>Bacteria</taxon>
        <taxon>Pseudomonadati</taxon>
        <taxon>Pseudomonadota</taxon>
        <taxon>Gammaproteobacteria</taxon>
        <taxon>Alteromonadales</taxon>
        <taxon>Shewanellaceae</taxon>
        <taxon>Shewanella</taxon>
    </lineage>
</organism>
<reference evidence="2 3" key="1">
    <citation type="submission" date="2019-02" db="EMBL/GenBank/DDBJ databases">
        <title>Shewanella sp. D4-2 isolated from Dokdo Island.</title>
        <authorList>
            <person name="Baek K."/>
        </authorList>
    </citation>
    <scope>NUCLEOTIDE SEQUENCE [LARGE SCALE GENOMIC DNA]</scope>
    <source>
        <strain evidence="2 3">D4-2</strain>
    </source>
</reference>
<keyword evidence="3" id="KW-1185">Reference proteome</keyword>
<evidence type="ECO:0000256" key="1">
    <source>
        <dbReference type="SAM" id="Phobius"/>
    </source>
</evidence>
<dbReference type="Proteomes" id="UP000291106">
    <property type="component" value="Chromosome"/>
</dbReference>
<keyword evidence="1" id="KW-1133">Transmembrane helix</keyword>
<evidence type="ECO:0000313" key="2">
    <source>
        <dbReference type="EMBL" id="QBF83285.1"/>
    </source>
</evidence>
<proteinExistence type="predicted"/>
<dbReference type="EMBL" id="CP036200">
    <property type="protein sequence ID" value="QBF83285.1"/>
    <property type="molecule type" value="Genomic_DNA"/>
</dbReference>